<feature type="region of interest" description="Disordered" evidence="1">
    <location>
        <begin position="429"/>
        <end position="468"/>
    </location>
</feature>
<name>A0A3Q3ETR5_KRYMA</name>
<sequence>MEKLQDHSLQDSHDSDCCISESLSSKDSLEDEDSNQSTSNLQCSCSSFFLDSERAHSEHKKQSDLCPTSASFSAMMRLDENLTQLRKLHEPQQEKQEDSEWTNNGMAVSEASWGFTSVEKTPKIENHPTPHNNDLSSLCKLPKEDLDYSEVKLLQKNHNDNILLTNRVVLGNPDESPYSKQEALLNLKEQRIHDNSQLQCPSSTNIPFPSKKDNGKDLLFENPPKNNTANNFSNNRILLPTKKENYISSQKNPWASINNFNIVSDSECKSEKAINAVSLSKIQSEPHKCPEEEKPGLPVSVATSHSVCKVKFMKGILKKQSKYMPGDASCMHGSDHLIFAKHIALALRDSVELTKAKTKDLEVNNTVKKKLRWFDEVHTGKDHQPSLTTESRSPKPGPNMTPAASSGYHFTKEAWADVGVQVNLPQEQADGVKVAHSSAKTSGPKAPQRARSARTGGGPVSSRTRKGTVIRPQSATEVNQIAKAQGKLMMPRPPPRTEPVEEKTLHINKTLYGVNHVGINYKQALVMEEALPKNNSVRIFSPKTHDVMTADSAVVYTALPRSYTCLLSEDNTKGTPISGRQEFHHNSGRGSMFREKGLCLDVTPTDEEISQLWHGVRSALNTKDDQNAPKSQALESRQASQKPSAAQSRQPPASANRRLLQSSQPAKQKTELLRTCSSTRNTTLNEGFETAAQLQLAEGLWRESQIVGAMEIAQTRTEPQHRQQQEITTISLEEKKILLSLEKLNHQLYCKLSPLSLI</sequence>
<dbReference type="PANTHER" id="PTHR31191:SF4">
    <property type="entry name" value="CENTROSOMAL PROTEIN OF 126 KDA"/>
    <property type="match status" value="1"/>
</dbReference>
<reference evidence="2" key="2">
    <citation type="submission" date="2025-09" db="UniProtKB">
        <authorList>
            <consortium name="Ensembl"/>
        </authorList>
    </citation>
    <scope>IDENTIFICATION</scope>
</reference>
<dbReference type="GO" id="GO:0030496">
    <property type="term" value="C:midbody"/>
    <property type="evidence" value="ECO:0007669"/>
    <property type="project" value="TreeGrafter"/>
</dbReference>
<dbReference type="GO" id="GO:0005813">
    <property type="term" value="C:centrosome"/>
    <property type="evidence" value="ECO:0007669"/>
    <property type="project" value="InterPro"/>
</dbReference>
<dbReference type="Proteomes" id="UP000264800">
    <property type="component" value="Unplaced"/>
</dbReference>
<feature type="compositionally biased region" description="Low complexity" evidence="1">
    <location>
        <begin position="636"/>
        <end position="655"/>
    </location>
</feature>
<dbReference type="PANTHER" id="PTHR31191">
    <property type="entry name" value="CENTROSOMAL PROTEIN CEP126"/>
    <property type="match status" value="1"/>
</dbReference>
<dbReference type="STRING" id="37003.ENSKMAP00000005152"/>
<organism evidence="2 3">
    <name type="scientific">Kryptolebias marmoratus</name>
    <name type="common">Mangrove killifish</name>
    <name type="synonym">Rivulus marmoratus</name>
    <dbReference type="NCBI Taxonomy" id="37003"/>
    <lineage>
        <taxon>Eukaryota</taxon>
        <taxon>Metazoa</taxon>
        <taxon>Chordata</taxon>
        <taxon>Craniata</taxon>
        <taxon>Vertebrata</taxon>
        <taxon>Euteleostomi</taxon>
        <taxon>Actinopterygii</taxon>
        <taxon>Neopterygii</taxon>
        <taxon>Teleostei</taxon>
        <taxon>Neoteleostei</taxon>
        <taxon>Acanthomorphata</taxon>
        <taxon>Ovalentaria</taxon>
        <taxon>Atherinomorphae</taxon>
        <taxon>Cyprinodontiformes</taxon>
        <taxon>Rivulidae</taxon>
        <taxon>Kryptolebias</taxon>
    </lineage>
</organism>
<dbReference type="GO" id="GO:0097546">
    <property type="term" value="C:ciliary base"/>
    <property type="evidence" value="ECO:0007669"/>
    <property type="project" value="InterPro"/>
</dbReference>
<feature type="compositionally biased region" description="Basic and acidic residues" evidence="1">
    <location>
        <begin position="1"/>
        <end position="16"/>
    </location>
</feature>
<reference evidence="2" key="1">
    <citation type="submission" date="2025-08" db="UniProtKB">
        <authorList>
            <consortium name="Ensembl"/>
        </authorList>
    </citation>
    <scope>IDENTIFICATION</scope>
</reference>
<evidence type="ECO:0008006" key="4">
    <source>
        <dbReference type="Google" id="ProtNLM"/>
    </source>
</evidence>
<keyword evidence="3" id="KW-1185">Reference proteome</keyword>
<feature type="region of interest" description="Disordered" evidence="1">
    <location>
        <begin position="1"/>
        <end position="42"/>
    </location>
</feature>
<evidence type="ECO:0000256" key="1">
    <source>
        <dbReference type="SAM" id="MobiDB-lite"/>
    </source>
</evidence>
<dbReference type="GeneTree" id="ENSGT00390000013786"/>
<dbReference type="AlphaFoldDB" id="A0A3Q3ETR5"/>
<dbReference type="Ensembl" id="ENSKMAT00000005242.1">
    <property type="protein sequence ID" value="ENSKMAP00000005152.1"/>
    <property type="gene ID" value="ENSKMAG00000003922.1"/>
</dbReference>
<feature type="region of interest" description="Disordered" evidence="1">
    <location>
        <begin position="378"/>
        <end position="406"/>
    </location>
</feature>
<dbReference type="InterPro" id="IPR028257">
    <property type="entry name" value="CEP126"/>
</dbReference>
<accession>A0A3Q3ETR5</accession>
<feature type="region of interest" description="Disordered" evidence="1">
    <location>
        <begin position="622"/>
        <end position="672"/>
    </location>
</feature>
<proteinExistence type="predicted"/>
<dbReference type="OMA" id="RTHANLC"/>
<protein>
    <recommendedName>
        <fullName evidence="4">Centrosomal protein 126</fullName>
    </recommendedName>
</protein>
<feature type="compositionally biased region" description="Low complexity" evidence="1">
    <location>
        <begin position="17"/>
        <end position="26"/>
    </location>
</feature>
<dbReference type="GO" id="GO:1905515">
    <property type="term" value="P:non-motile cilium assembly"/>
    <property type="evidence" value="ECO:0007669"/>
    <property type="project" value="InterPro"/>
</dbReference>
<dbReference type="Pfam" id="PF15352">
    <property type="entry name" value="K1377"/>
    <property type="match status" value="2"/>
</dbReference>
<dbReference type="GO" id="GO:0007052">
    <property type="term" value="P:mitotic spindle organization"/>
    <property type="evidence" value="ECO:0007669"/>
    <property type="project" value="InterPro"/>
</dbReference>
<evidence type="ECO:0000313" key="3">
    <source>
        <dbReference type="Proteomes" id="UP000264800"/>
    </source>
</evidence>
<dbReference type="GO" id="GO:0031122">
    <property type="term" value="P:cytoplasmic microtubule organization"/>
    <property type="evidence" value="ECO:0007669"/>
    <property type="project" value="InterPro"/>
</dbReference>
<evidence type="ECO:0000313" key="2">
    <source>
        <dbReference type="Ensembl" id="ENSKMAP00000005152.1"/>
    </source>
</evidence>